<feature type="non-terminal residue" evidence="2">
    <location>
        <position position="1"/>
    </location>
</feature>
<proteinExistence type="predicted"/>
<organism evidence="2">
    <name type="scientific">marine sediment metagenome</name>
    <dbReference type="NCBI Taxonomy" id="412755"/>
    <lineage>
        <taxon>unclassified sequences</taxon>
        <taxon>metagenomes</taxon>
        <taxon>ecological metagenomes</taxon>
    </lineage>
</organism>
<name>X1KA14_9ZZZZ</name>
<reference evidence="2" key="1">
    <citation type="journal article" date="2014" name="Front. Microbiol.">
        <title>High frequency of phylogenetically diverse reductive dehalogenase-homologous genes in deep subseafloor sedimentary metagenomes.</title>
        <authorList>
            <person name="Kawai M."/>
            <person name="Futagami T."/>
            <person name="Toyoda A."/>
            <person name="Takaki Y."/>
            <person name="Nishi S."/>
            <person name="Hori S."/>
            <person name="Arai W."/>
            <person name="Tsubouchi T."/>
            <person name="Morono Y."/>
            <person name="Uchiyama I."/>
            <person name="Ito T."/>
            <person name="Fujiyama A."/>
            <person name="Inagaki F."/>
            <person name="Takami H."/>
        </authorList>
    </citation>
    <scope>NUCLEOTIDE SEQUENCE</scope>
    <source>
        <strain evidence="2">Expedition CK06-06</strain>
    </source>
</reference>
<dbReference type="EMBL" id="BARU01041313">
    <property type="protein sequence ID" value="GAH87064.1"/>
    <property type="molecule type" value="Genomic_DNA"/>
</dbReference>
<evidence type="ECO:0000256" key="1">
    <source>
        <dbReference type="SAM" id="Coils"/>
    </source>
</evidence>
<protein>
    <submittedName>
        <fullName evidence="2">Uncharacterized protein</fullName>
    </submittedName>
</protein>
<gene>
    <name evidence="2" type="ORF">S03H2_63721</name>
</gene>
<dbReference type="AlphaFoldDB" id="X1KA14"/>
<evidence type="ECO:0000313" key="2">
    <source>
        <dbReference type="EMBL" id="GAH87064.1"/>
    </source>
</evidence>
<accession>X1KA14</accession>
<comment type="caution">
    <text evidence="2">The sequence shown here is derived from an EMBL/GenBank/DDBJ whole genome shotgun (WGS) entry which is preliminary data.</text>
</comment>
<sequence>KEVLRKKALAQLQRNYGLILVPKKEIIVTDDEEVAELDERYLYEWDPEFYKKSYRIPKFREKIENTIAATYDELDKLSENNDQEQFEKRKEKLKKKIKNMLKTPHSQ</sequence>
<feature type="coiled-coil region" evidence="1">
    <location>
        <begin position="60"/>
        <end position="103"/>
    </location>
</feature>
<keyword evidence="1" id="KW-0175">Coiled coil</keyword>